<sequence length="267" mass="29052">MRDYSLYQGSRVSYEDRGSSGGSLVLDVEKYATREEGSPGRDRIAGAQVANDGEGSGERRDTLARRKRDERLYGDLHGYKQSIESSTRQPSEPGLSATRHYRVSRSVFVTPATSSSSGSATLTRIPGPLHPGGTRMPENSYLRTQNVSRRGIGGRETGPRYAQSTGTQKEGNTHGSGSKMCARTLSRSWCVSPTRTWFSHRGFVYTAIGGPAIEDSPGNEVGRLLLSASISILLNGNLYTGVKFSSLGTDHFDSTLINICRSVPYFK</sequence>
<organism evidence="2 3">
    <name type="scientific">Ceratina calcarata</name>
    <dbReference type="NCBI Taxonomy" id="156304"/>
    <lineage>
        <taxon>Eukaryota</taxon>
        <taxon>Metazoa</taxon>
        <taxon>Ecdysozoa</taxon>
        <taxon>Arthropoda</taxon>
        <taxon>Hexapoda</taxon>
        <taxon>Insecta</taxon>
        <taxon>Pterygota</taxon>
        <taxon>Neoptera</taxon>
        <taxon>Endopterygota</taxon>
        <taxon>Hymenoptera</taxon>
        <taxon>Apocrita</taxon>
        <taxon>Aculeata</taxon>
        <taxon>Apoidea</taxon>
        <taxon>Anthophila</taxon>
        <taxon>Apidae</taxon>
        <taxon>Ceratina</taxon>
        <taxon>Zadontomerus</taxon>
    </lineage>
</organism>
<feature type="region of interest" description="Disordered" evidence="1">
    <location>
        <begin position="76"/>
        <end position="99"/>
    </location>
</feature>
<reference evidence="3 4" key="1">
    <citation type="submission" date="2025-04" db="UniProtKB">
        <authorList>
            <consortium name="RefSeq"/>
        </authorList>
    </citation>
    <scope>IDENTIFICATION</scope>
    <source>
        <tissue evidence="3 4">Whole body</tissue>
    </source>
</reference>
<dbReference type="RefSeq" id="XP_026669207.1">
    <property type="nucleotide sequence ID" value="XM_026813406.1"/>
</dbReference>
<dbReference type="RefSeq" id="XP_017879806.2">
    <property type="nucleotide sequence ID" value="XM_018024317.2"/>
</dbReference>
<evidence type="ECO:0000313" key="2">
    <source>
        <dbReference type="Proteomes" id="UP000694925"/>
    </source>
</evidence>
<dbReference type="RefSeq" id="XP_026669206.1">
    <property type="nucleotide sequence ID" value="XM_026813405.1"/>
</dbReference>
<gene>
    <name evidence="3 4 5" type="primary">LOC108624783</name>
</gene>
<keyword evidence="2" id="KW-1185">Reference proteome</keyword>
<feature type="compositionally biased region" description="Polar residues" evidence="1">
    <location>
        <begin position="162"/>
        <end position="176"/>
    </location>
</feature>
<evidence type="ECO:0000256" key="1">
    <source>
        <dbReference type="SAM" id="MobiDB-lite"/>
    </source>
</evidence>
<evidence type="ECO:0000313" key="3">
    <source>
        <dbReference type="RefSeq" id="XP_017879806.2"/>
    </source>
</evidence>
<dbReference type="KEGG" id="ccal:108624783"/>
<dbReference type="AlphaFoldDB" id="A0AAJ7IXR0"/>
<proteinExistence type="predicted"/>
<feature type="region of interest" description="Disordered" evidence="1">
    <location>
        <begin position="111"/>
        <end position="179"/>
    </location>
</feature>
<feature type="compositionally biased region" description="Basic and acidic residues" evidence="1">
    <location>
        <begin position="27"/>
        <end position="44"/>
    </location>
</feature>
<evidence type="ECO:0000313" key="4">
    <source>
        <dbReference type="RefSeq" id="XP_026669206.1"/>
    </source>
</evidence>
<dbReference type="GeneID" id="108624783"/>
<protein>
    <submittedName>
        <fullName evidence="3 4">Uncharacterized protein LOC108624783</fullName>
    </submittedName>
</protein>
<evidence type="ECO:0000313" key="5">
    <source>
        <dbReference type="RefSeq" id="XP_026669207.1"/>
    </source>
</evidence>
<accession>A0AAJ7IXR0</accession>
<name>A0AAJ7IXR0_9HYME</name>
<dbReference type="Proteomes" id="UP000694925">
    <property type="component" value="Unplaced"/>
</dbReference>
<feature type="region of interest" description="Disordered" evidence="1">
    <location>
        <begin position="1"/>
        <end position="62"/>
    </location>
</feature>